<feature type="domain" description="Glycine cleavage system P-protein N-terminal" evidence="5">
    <location>
        <begin position="49"/>
        <end position="479"/>
    </location>
</feature>
<evidence type="ECO:0000256" key="1">
    <source>
        <dbReference type="ARBA" id="ARBA00010756"/>
    </source>
</evidence>
<dbReference type="InterPro" id="IPR015424">
    <property type="entry name" value="PyrdxlP-dep_Trfase"/>
</dbReference>
<accession>G4TIC7</accession>
<evidence type="ECO:0000259" key="5">
    <source>
        <dbReference type="Pfam" id="PF02347"/>
    </source>
</evidence>
<comment type="caution">
    <text evidence="6">The sequence shown here is derived from an EMBL/GenBank/DDBJ whole genome shotgun (WGS) entry which is preliminary data.</text>
</comment>
<dbReference type="GO" id="GO:0005739">
    <property type="term" value="C:mitochondrion"/>
    <property type="evidence" value="ECO:0007669"/>
    <property type="project" value="UniProtKB-SubCell"/>
</dbReference>
<evidence type="ECO:0000256" key="2">
    <source>
        <dbReference type="ARBA" id="ARBA00023002"/>
    </source>
</evidence>
<dbReference type="CDD" id="cd00613">
    <property type="entry name" value="GDC-P"/>
    <property type="match status" value="1"/>
</dbReference>
<keyword evidence="4" id="KW-0496">Mitochondrion</keyword>
<sequence>MLRALRITSRSKLSKPSVSTGLFLVRRAATAAPVDAKKSLFAPLDTFQRRHVGPDDTEVADMLSKLGYRSMDEFVGDAVPAKIRIANGSVNDQSIQPLSESELMVRVRQLAQDNKSFRSYIGMGYWNAVVPPVILRNVMENPAWYTQYTPYQPEIAQGRLESLVNYQTMVTSLTGMHIANASLLDEATAAAEAMVMSFASSSQKRKTFLVDSGVSPQTLSVLHTRAEGFGIELKIGVISELVESPDVLSSTCGVLVQYPDVDGSIRDFGALADKVHQSGAILSVATDLLALMLLKPPGEWGADIVFGNSARFGVPSGYGGPHAAFFAVSEKLKRKMPGRLIGRSRDAEGNPAYRLALQTREQHIRREKATSNICTSQALLANMAAMYAVYHGPSGLRDIAERVHSFTKTVAAAVQKMGYEVENKTFFDTLSIVTENAETVHAAAARAGINFRRIDDTTVGVTLDESVSPTDLVDIINVFASAIDVKPITADALEVVEQNMIPSDLQRTSGVLHHPVFNKHHSETEMLRYIHHLQNKDLSLVHAMIPLGSCTMKLNSTSSMIPVTMSKFSNVHPFAPLDQVGGYTTMLKELEEDLCIITGFSACSLQPNSGAAGEYAGLSVIRAYHRARGDGARDICLIPVSAHGTNPASAVMAGFKVVAVKS</sequence>
<keyword evidence="7" id="KW-1185">Reference proteome</keyword>
<dbReference type="InParanoid" id="G4TIC7"/>
<dbReference type="OMA" id="RNLICTC"/>
<feature type="non-terminal residue" evidence="6">
    <location>
        <position position="662"/>
    </location>
</feature>
<dbReference type="InterPro" id="IPR003437">
    <property type="entry name" value="GcvP"/>
</dbReference>
<dbReference type="eggNOG" id="KOG2040">
    <property type="taxonomic scope" value="Eukaryota"/>
</dbReference>
<keyword evidence="4" id="KW-0809">Transit peptide</keyword>
<dbReference type="EC" id="1.4.4.2" evidence="4"/>
<evidence type="ECO:0000256" key="3">
    <source>
        <dbReference type="ARBA" id="ARBA00049026"/>
    </source>
</evidence>
<dbReference type="HOGENOM" id="CLU_004620_0_1_1"/>
<dbReference type="GO" id="GO:0030170">
    <property type="term" value="F:pyridoxal phosphate binding"/>
    <property type="evidence" value="ECO:0007669"/>
    <property type="project" value="TreeGrafter"/>
</dbReference>
<dbReference type="SUPFAM" id="SSF53383">
    <property type="entry name" value="PLP-dependent transferases"/>
    <property type="match status" value="2"/>
</dbReference>
<evidence type="ECO:0000313" key="6">
    <source>
        <dbReference type="EMBL" id="CCA71093.1"/>
    </source>
</evidence>
<comment type="similarity">
    <text evidence="1 4">Belongs to the GcvP family.</text>
</comment>
<dbReference type="AlphaFoldDB" id="G4TIC7"/>
<proteinExistence type="inferred from homology"/>
<comment type="cofactor">
    <cofactor evidence="4">
        <name>pyridoxal 5'-phosphate</name>
        <dbReference type="ChEBI" id="CHEBI:597326"/>
    </cofactor>
</comment>
<dbReference type="GO" id="GO:0005960">
    <property type="term" value="C:glycine cleavage complex"/>
    <property type="evidence" value="ECO:0007669"/>
    <property type="project" value="TreeGrafter"/>
</dbReference>
<dbReference type="FunCoup" id="G4TIC7">
    <property type="interactions" value="229"/>
</dbReference>
<name>G4TIC7_SERID</name>
<dbReference type="Pfam" id="PF02347">
    <property type="entry name" value="GDC-P"/>
    <property type="match status" value="1"/>
</dbReference>
<comment type="subcellular location">
    <subcellularLocation>
        <location evidence="4">Mitochondrion</location>
    </subcellularLocation>
</comment>
<dbReference type="InterPro" id="IPR049315">
    <property type="entry name" value="GDC-P_N"/>
</dbReference>
<dbReference type="PANTHER" id="PTHR11773:SF1">
    <property type="entry name" value="GLYCINE DEHYDROGENASE (DECARBOXYLATING), MITOCHONDRIAL"/>
    <property type="match status" value="1"/>
</dbReference>
<dbReference type="Proteomes" id="UP000007148">
    <property type="component" value="Unassembled WGS sequence"/>
</dbReference>
<reference evidence="6 7" key="1">
    <citation type="journal article" date="2011" name="PLoS Pathog.">
        <title>Endophytic Life Strategies Decoded by Genome and Transcriptome Analyses of the Mutualistic Root Symbiont Piriformospora indica.</title>
        <authorList>
            <person name="Zuccaro A."/>
            <person name="Lahrmann U."/>
            <person name="Guldener U."/>
            <person name="Langen G."/>
            <person name="Pfiffi S."/>
            <person name="Biedenkopf D."/>
            <person name="Wong P."/>
            <person name="Samans B."/>
            <person name="Grimm C."/>
            <person name="Basiewicz M."/>
            <person name="Murat C."/>
            <person name="Martin F."/>
            <person name="Kogel K.H."/>
        </authorList>
    </citation>
    <scope>NUCLEOTIDE SEQUENCE [LARGE SCALE GENOMIC DNA]</scope>
    <source>
        <strain evidence="6 7">DSM 11827</strain>
    </source>
</reference>
<comment type="subunit">
    <text evidence="4">The glycine cleavage system is composed of four proteins: P, T, L and H.</text>
</comment>
<keyword evidence="2 4" id="KW-0560">Oxidoreductase</keyword>
<gene>
    <name evidence="6" type="ORF">PIIN_05028</name>
</gene>
<dbReference type="GO" id="GO:0004375">
    <property type="term" value="F:glycine dehydrogenase (decarboxylating) activity"/>
    <property type="evidence" value="ECO:0007669"/>
    <property type="project" value="UniProtKB-UniRule"/>
</dbReference>
<protein>
    <recommendedName>
        <fullName evidence="4">Glycine cleavage system P protein</fullName>
        <ecNumber evidence="4">1.4.4.2</ecNumber>
    </recommendedName>
</protein>
<dbReference type="NCBIfam" id="TIGR00461">
    <property type="entry name" value="gcvP"/>
    <property type="match status" value="1"/>
</dbReference>
<keyword evidence="4" id="KW-0663">Pyridoxal phosphate</keyword>
<dbReference type="InterPro" id="IPR015421">
    <property type="entry name" value="PyrdxlP-dep_Trfase_major"/>
</dbReference>
<dbReference type="GO" id="GO:0016594">
    <property type="term" value="F:glycine binding"/>
    <property type="evidence" value="ECO:0007669"/>
    <property type="project" value="TreeGrafter"/>
</dbReference>
<dbReference type="STRING" id="1109443.G4TIC7"/>
<dbReference type="EMBL" id="CAFZ01000105">
    <property type="protein sequence ID" value="CCA71093.1"/>
    <property type="molecule type" value="Genomic_DNA"/>
</dbReference>
<comment type="catalytic activity">
    <reaction evidence="3 4">
        <text>N(6)-[(R)-lipoyl]-L-lysyl-[glycine-cleavage complex H protein] + glycine + H(+) = N(6)-[(R)-S(8)-aminomethyldihydrolipoyl]-L-lysyl-[glycine-cleavage complex H protein] + CO2</text>
        <dbReference type="Rhea" id="RHEA:24304"/>
        <dbReference type="Rhea" id="RHEA-COMP:10494"/>
        <dbReference type="Rhea" id="RHEA-COMP:10495"/>
        <dbReference type="ChEBI" id="CHEBI:15378"/>
        <dbReference type="ChEBI" id="CHEBI:16526"/>
        <dbReference type="ChEBI" id="CHEBI:57305"/>
        <dbReference type="ChEBI" id="CHEBI:83099"/>
        <dbReference type="ChEBI" id="CHEBI:83143"/>
        <dbReference type="EC" id="1.4.4.2"/>
    </reaction>
</comment>
<comment type="function">
    <text evidence="4">The glycine cleavage system catalyzes the degradation of glycine.</text>
</comment>
<dbReference type="InterPro" id="IPR015422">
    <property type="entry name" value="PyrdxlP-dep_Trfase_small"/>
</dbReference>
<dbReference type="PANTHER" id="PTHR11773">
    <property type="entry name" value="GLYCINE DEHYDROGENASE, DECARBOXYLATING"/>
    <property type="match status" value="1"/>
</dbReference>
<dbReference type="GO" id="GO:0019464">
    <property type="term" value="P:glycine decarboxylation via glycine cleavage system"/>
    <property type="evidence" value="ECO:0007669"/>
    <property type="project" value="TreeGrafter"/>
</dbReference>
<evidence type="ECO:0000313" key="7">
    <source>
        <dbReference type="Proteomes" id="UP000007148"/>
    </source>
</evidence>
<organism evidence="6 7">
    <name type="scientific">Serendipita indica (strain DSM 11827)</name>
    <name type="common">Root endophyte fungus</name>
    <name type="synonym">Piriformospora indica</name>
    <dbReference type="NCBI Taxonomy" id="1109443"/>
    <lineage>
        <taxon>Eukaryota</taxon>
        <taxon>Fungi</taxon>
        <taxon>Dikarya</taxon>
        <taxon>Basidiomycota</taxon>
        <taxon>Agaricomycotina</taxon>
        <taxon>Agaricomycetes</taxon>
        <taxon>Sebacinales</taxon>
        <taxon>Serendipitaceae</taxon>
        <taxon>Serendipita</taxon>
    </lineage>
</organism>
<evidence type="ECO:0000256" key="4">
    <source>
        <dbReference type="RuleBase" id="RU364056"/>
    </source>
</evidence>
<dbReference type="FunFam" id="3.40.640.10:FF:000005">
    <property type="entry name" value="Glycine dehydrogenase (decarboxylating), mitochondrial"/>
    <property type="match status" value="1"/>
</dbReference>
<dbReference type="InterPro" id="IPR020581">
    <property type="entry name" value="GDC_P"/>
</dbReference>
<dbReference type="OrthoDB" id="6537869at2759"/>
<dbReference type="Gene3D" id="3.90.1150.10">
    <property type="entry name" value="Aspartate Aminotransferase, domain 1"/>
    <property type="match status" value="1"/>
</dbReference>
<dbReference type="Gene3D" id="3.40.640.10">
    <property type="entry name" value="Type I PLP-dependent aspartate aminotransferase-like (Major domain)"/>
    <property type="match status" value="2"/>
</dbReference>